<keyword evidence="3" id="KW-0949">S-adenosyl-L-methionine</keyword>
<protein>
    <recommendedName>
        <fullName evidence="5">RMT2 domain-containing protein</fullName>
    </recommendedName>
</protein>
<dbReference type="GO" id="GO:0032259">
    <property type="term" value="P:methylation"/>
    <property type="evidence" value="ECO:0007669"/>
    <property type="project" value="UniProtKB-KW"/>
</dbReference>
<sequence length="397" mass="43105">MAAAAAAATNAGGGGGGGDPTLHVPSALLRQASFWASSGAADKLTRLVDTWRASSSSNKASHFWSAFVTHAERTTERTPLHLAASAGHADVVRLLVEKGAAWTALDSKGLCAAQLAEENGHDEIVTYLLDAAVRSELVLGAAMRAMRGYDNDDAEGEATTRDAPYLSHKLTFTETSILDEAGDAVMMAWEEPLMNLGAQIACSSSSNSTETTCGSILNIGFGMGLVDTAIQSFHPTLHTIIEAHPDVYKRMLDAGWGNKPNVQIVFGRWQDELPKLGKFDGIYFDTYSEDYEDMRELHAALPHHMNPEGVYSYFNGLAPNNEFFAAVYREVCKLELGSLGFEVFFQPVSVQASPPDETSKSTWAELWSEVPSGRRYWHDGHVFYAPVCTFKGEPQDS</sequence>
<dbReference type="GO" id="GO:0005634">
    <property type="term" value="C:nucleus"/>
    <property type="evidence" value="ECO:0007669"/>
    <property type="project" value="TreeGrafter"/>
</dbReference>
<dbReference type="InterPro" id="IPR029063">
    <property type="entry name" value="SAM-dependent_MTases_sf"/>
</dbReference>
<evidence type="ECO:0000256" key="3">
    <source>
        <dbReference type="ARBA" id="ARBA00022691"/>
    </source>
</evidence>
<dbReference type="PANTHER" id="PTHR32379">
    <property type="entry name" value="GUANIDINOACETATE N-METHYLTRANSFERASE"/>
    <property type="match status" value="1"/>
</dbReference>
<dbReference type="InterPro" id="IPR051038">
    <property type="entry name" value="RMT2/GAMT_Mtase"/>
</dbReference>
<feature type="repeat" description="ANK" evidence="4">
    <location>
        <begin position="75"/>
        <end position="107"/>
    </location>
</feature>
<dbReference type="Proteomes" id="UP000660262">
    <property type="component" value="Unassembled WGS sequence"/>
</dbReference>
<feature type="domain" description="RMT2" evidence="5">
    <location>
        <begin position="158"/>
        <end position="397"/>
    </location>
</feature>
<dbReference type="InterPro" id="IPR036770">
    <property type="entry name" value="Ankyrin_rpt-contain_sf"/>
</dbReference>
<dbReference type="InterPro" id="IPR002110">
    <property type="entry name" value="Ankyrin_rpt"/>
</dbReference>
<dbReference type="GO" id="GO:0008757">
    <property type="term" value="F:S-adenosylmethionine-dependent methyltransferase activity"/>
    <property type="evidence" value="ECO:0007669"/>
    <property type="project" value="TreeGrafter"/>
</dbReference>
<evidence type="ECO:0000313" key="6">
    <source>
        <dbReference type="EMBL" id="GHP09267.1"/>
    </source>
</evidence>
<evidence type="ECO:0000256" key="1">
    <source>
        <dbReference type="ARBA" id="ARBA00022603"/>
    </source>
</evidence>
<dbReference type="PROSITE" id="PS51559">
    <property type="entry name" value="SAM_RMT2"/>
    <property type="match status" value="1"/>
</dbReference>
<keyword evidence="2" id="KW-0808">Transferase</keyword>
<keyword evidence="7" id="KW-1185">Reference proteome</keyword>
<organism evidence="6 7">
    <name type="scientific">Pycnococcus provasolii</name>
    <dbReference type="NCBI Taxonomy" id="41880"/>
    <lineage>
        <taxon>Eukaryota</taxon>
        <taxon>Viridiplantae</taxon>
        <taxon>Chlorophyta</taxon>
        <taxon>Pseudoscourfieldiophyceae</taxon>
        <taxon>Pseudoscourfieldiales</taxon>
        <taxon>Pycnococcaceae</taxon>
        <taxon>Pycnococcus</taxon>
    </lineage>
</organism>
<dbReference type="AlphaFoldDB" id="A0A830HWH9"/>
<dbReference type="SUPFAM" id="SSF53335">
    <property type="entry name" value="S-adenosyl-L-methionine-dependent methyltransferases"/>
    <property type="match status" value="1"/>
</dbReference>
<dbReference type="EMBL" id="BNJQ01000024">
    <property type="protein sequence ID" value="GHP09267.1"/>
    <property type="molecule type" value="Genomic_DNA"/>
</dbReference>
<keyword evidence="1" id="KW-0489">Methyltransferase</keyword>
<proteinExistence type="predicted"/>
<keyword evidence="4" id="KW-0040">ANK repeat</keyword>
<gene>
    <name evidence="6" type="ORF">PPROV_000800400</name>
</gene>
<evidence type="ECO:0000256" key="2">
    <source>
        <dbReference type="ARBA" id="ARBA00022679"/>
    </source>
</evidence>
<name>A0A830HWH9_9CHLO</name>
<comment type="caution">
    <text evidence="6">The sequence shown here is derived from an EMBL/GenBank/DDBJ whole genome shotgun (WGS) entry which is preliminary data.</text>
</comment>
<dbReference type="Gene3D" id="3.40.50.150">
    <property type="entry name" value="Vaccinia Virus protein VP39"/>
    <property type="match status" value="1"/>
</dbReference>
<dbReference type="PROSITE" id="PS50088">
    <property type="entry name" value="ANK_REPEAT"/>
    <property type="match status" value="1"/>
</dbReference>
<dbReference type="SMART" id="SM00248">
    <property type="entry name" value="ANK"/>
    <property type="match status" value="2"/>
</dbReference>
<dbReference type="OrthoDB" id="19014at2759"/>
<accession>A0A830HWH9</accession>
<dbReference type="SUPFAM" id="SSF48403">
    <property type="entry name" value="Ankyrin repeat"/>
    <property type="match status" value="1"/>
</dbReference>
<dbReference type="Gene3D" id="1.25.40.20">
    <property type="entry name" value="Ankyrin repeat-containing domain"/>
    <property type="match status" value="1"/>
</dbReference>
<reference evidence="6" key="1">
    <citation type="submission" date="2020-10" db="EMBL/GenBank/DDBJ databases">
        <title>Unveiling of a novel bifunctional photoreceptor, Dualchrome1, isolated from a cosmopolitan green alga.</title>
        <authorList>
            <person name="Suzuki S."/>
            <person name="Kawachi M."/>
        </authorList>
    </citation>
    <scope>NUCLEOTIDE SEQUENCE</scope>
    <source>
        <strain evidence="6">NIES 2893</strain>
    </source>
</reference>
<dbReference type="PROSITE" id="PS50297">
    <property type="entry name" value="ANK_REP_REGION"/>
    <property type="match status" value="1"/>
</dbReference>
<evidence type="ECO:0000313" key="7">
    <source>
        <dbReference type="Proteomes" id="UP000660262"/>
    </source>
</evidence>
<dbReference type="GO" id="GO:0005737">
    <property type="term" value="C:cytoplasm"/>
    <property type="evidence" value="ECO:0007669"/>
    <property type="project" value="TreeGrafter"/>
</dbReference>
<evidence type="ECO:0000256" key="4">
    <source>
        <dbReference type="PROSITE-ProRule" id="PRU00023"/>
    </source>
</evidence>
<dbReference type="InterPro" id="IPR026480">
    <property type="entry name" value="RMT2_dom"/>
</dbReference>
<evidence type="ECO:0000259" key="5">
    <source>
        <dbReference type="PROSITE" id="PS51559"/>
    </source>
</evidence>
<dbReference type="PANTHER" id="PTHR32379:SF1">
    <property type="entry name" value="GUANIDINOACETATE N-METHYLTRANSFERASE"/>
    <property type="match status" value="1"/>
</dbReference>
<dbReference type="Pfam" id="PF12796">
    <property type="entry name" value="Ank_2"/>
    <property type="match status" value="1"/>
</dbReference>